<dbReference type="PANTHER" id="PTHR42781">
    <property type="entry name" value="SPERMIDINE/PUTRESCINE IMPORT ATP-BINDING PROTEIN POTA"/>
    <property type="match status" value="1"/>
</dbReference>
<proteinExistence type="predicted"/>
<dbReference type="InterPro" id="IPR050093">
    <property type="entry name" value="ABC_SmlMolc_Importer"/>
</dbReference>
<dbReference type="EMBL" id="UGQE01000004">
    <property type="protein sequence ID" value="STZ14220.1"/>
    <property type="molecule type" value="Genomic_DNA"/>
</dbReference>
<gene>
    <name evidence="5" type="primary">fbpC</name>
    <name evidence="5" type="ORF">NCTC10293_01812</name>
</gene>
<dbReference type="AlphaFoldDB" id="A0A378R9P7"/>
<keyword evidence="5" id="KW-0378">Hydrolase</keyword>
<evidence type="ECO:0000313" key="5">
    <source>
        <dbReference type="EMBL" id="STZ14220.1"/>
    </source>
</evidence>
<accession>A0A378R9P7</accession>
<evidence type="ECO:0000313" key="6">
    <source>
        <dbReference type="Proteomes" id="UP000255279"/>
    </source>
</evidence>
<dbReference type="PANTHER" id="PTHR42781:SF4">
    <property type="entry name" value="SPERMIDINE_PUTRESCINE IMPORT ATP-BINDING PROTEIN POTA"/>
    <property type="match status" value="1"/>
</dbReference>
<dbReference type="PROSITE" id="PS50893">
    <property type="entry name" value="ABC_TRANSPORTER_2"/>
    <property type="match status" value="1"/>
</dbReference>
<feature type="domain" description="ABC transporter" evidence="4">
    <location>
        <begin position="6"/>
        <end position="217"/>
    </location>
</feature>
<dbReference type="GO" id="GO:0005524">
    <property type="term" value="F:ATP binding"/>
    <property type="evidence" value="ECO:0007669"/>
    <property type="project" value="UniProtKB-KW"/>
</dbReference>
<dbReference type="InterPro" id="IPR003593">
    <property type="entry name" value="AAA+_ATPase"/>
</dbReference>
<keyword evidence="3 5" id="KW-0067">ATP-binding</keyword>
<dbReference type="OrthoDB" id="9802264at2"/>
<reference evidence="5 6" key="1">
    <citation type="submission" date="2018-06" db="EMBL/GenBank/DDBJ databases">
        <authorList>
            <consortium name="Pathogen Informatics"/>
            <person name="Doyle S."/>
        </authorList>
    </citation>
    <scope>NUCLEOTIDE SEQUENCE [LARGE SCALE GENOMIC DNA]</scope>
    <source>
        <strain evidence="5 6">NCTC10293</strain>
    </source>
</reference>
<evidence type="ECO:0000256" key="3">
    <source>
        <dbReference type="ARBA" id="ARBA00022840"/>
    </source>
</evidence>
<keyword evidence="1" id="KW-0813">Transport</keyword>
<keyword evidence="2" id="KW-0547">Nucleotide-binding</keyword>
<protein>
    <submittedName>
        <fullName evidence="5">Fe(3+) ions import ATP-binding protein FbpC</fullName>
        <ecNumber evidence="5">3.6.3.30</ecNumber>
    </submittedName>
</protein>
<dbReference type="InterPro" id="IPR003439">
    <property type="entry name" value="ABC_transporter-like_ATP-bd"/>
</dbReference>
<dbReference type="Gene3D" id="3.40.50.300">
    <property type="entry name" value="P-loop containing nucleotide triphosphate hydrolases"/>
    <property type="match status" value="1"/>
</dbReference>
<dbReference type="Pfam" id="PF00005">
    <property type="entry name" value="ABC_tran"/>
    <property type="match status" value="1"/>
</dbReference>
<sequence>MSASQSANSPIFDCVFRLKLGKLILSPALCFDAPVVGLFGVSGAGKTSILHAIAGIHRPSAGRICINGDVWFDKESGVDLPIQKRRVGLVFQDAQLFSHKTVLQNLRFGYDNITACERRFEVDDIIKLLKLEHLTERMPAKLSGGEKQRVALGRALLYSPNLLLLDEPLSALDSEHKAQILPFFAEIKKMGIPMLYVSHDKSEIQFLTDSIYHLPKL</sequence>
<dbReference type="PROSITE" id="PS00211">
    <property type="entry name" value="ABC_TRANSPORTER_1"/>
    <property type="match status" value="1"/>
</dbReference>
<dbReference type="InterPro" id="IPR027417">
    <property type="entry name" value="P-loop_NTPase"/>
</dbReference>
<dbReference type="GO" id="GO:0016887">
    <property type="term" value="F:ATP hydrolysis activity"/>
    <property type="evidence" value="ECO:0007669"/>
    <property type="project" value="InterPro"/>
</dbReference>
<dbReference type="SMART" id="SM00382">
    <property type="entry name" value="AAA"/>
    <property type="match status" value="1"/>
</dbReference>
<dbReference type="EC" id="3.6.3.30" evidence="5"/>
<name>A0A378R9P7_9GAMM</name>
<dbReference type="InterPro" id="IPR017871">
    <property type="entry name" value="ABC_transporter-like_CS"/>
</dbReference>
<organism evidence="5 6">
    <name type="scientific">Moraxella caviae</name>
    <dbReference type="NCBI Taxonomy" id="34060"/>
    <lineage>
        <taxon>Bacteria</taxon>
        <taxon>Pseudomonadati</taxon>
        <taxon>Pseudomonadota</taxon>
        <taxon>Gammaproteobacteria</taxon>
        <taxon>Moraxellales</taxon>
        <taxon>Moraxellaceae</taxon>
        <taxon>Moraxella</taxon>
    </lineage>
</organism>
<evidence type="ECO:0000259" key="4">
    <source>
        <dbReference type="PROSITE" id="PS50893"/>
    </source>
</evidence>
<dbReference type="Proteomes" id="UP000255279">
    <property type="component" value="Unassembled WGS sequence"/>
</dbReference>
<dbReference type="SUPFAM" id="SSF52540">
    <property type="entry name" value="P-loop containing nucleoside triphosphate hydrolases"/>
    <property type="match status" value="1"/>
</dbReference>
<evidence type="ECO:0000256" key="2">
    <source>
        <dbReference type="ARBA" id="ARBA00022741"/>
    </source>
</evidence>
<evidence type="ECO:0000256" key="1">
    <source>
        <dbReference type="ARBA" id="ARBA00022448"/>
    </source>
</evidence>